<dbReference type="HOGENOM" id="CLU_3304404_0_0_10"/>
<dbReference type="AlphaFoldDB" id="E2NHD4"/>
<sequence>MHKVLLLLRAKKLHKNNKKRRGNHFSPFLLIVSLENFFF</sequence>
<proteinExistence type="predicted"/>
<reference evidence="1 2" key="2">
    <citation type="submission" date="2009-01" db="EMBL/GenBank/DDBJ databases">
        <title>Draft genome sequence of Bacteroides cellulosilyticus (DSM 14838).</title>
        <authorList>
            <person name="Sudarsanam P."/>
            <person name="Ley R."/>
            <person name="Guruge J."/>
            <person name="Turnbaugh P.J."/>
            <person name="Mahowald M."/>
            <person name="Liep D."/>
            <person name="Gordon J."/>
        </authorList>
    </citation>
    <scope>NUCLEOTIDE SEQUENCE [LARGE SCALE GENOMIC DNA]</scope>
    <source>
        <strain evidence="1 2">DSM 14838</strain>
    </source>
</reference>
<dbReference type="EMBL" id="ACCH01000270">
    <property type="protein sequence ID" value="EEF88677.1"/>
    <property type="molecule type" value="Genomic_DNA"/>
</dbReference>
<reference evidence="1 2" key="1">
    <citation type="submission" date="2008-12" db="EMBL/GenBank/DDBJ databases">
        <authorList>
            <person name="Fulton L."/>
            <person name="Clifton S."/>
            <person name="Fulton B."/>
            <person name="Xu J."/>
            <person name="Minx P."/>
            <person name="Pepin K.H."/>
            <person name="Johnson M."/>
            <person name="Bhonagiri V."/>
            <person name="Nash W.E."/>
            <person name="Mardis E.R."/>
            <person name="Wilson R.K."/>
        </authorList>
    </citation>
    <scope>NUCLEOTIDE SEQUENCE [LARGE SCALE GENOMIC DNA]</scope>
    <source>
        <strain evidence="1 2">DSM 14838</strain>
    </source>
</reference>
<evidence type="ECO:0000313" key="1">
    <source>
        <dbReference type="EMBL" id="EEF88677.1"/>
    </source>
</evidence>
<gene>
    <name evidence="1" type="ORF">BACCELL_03711</name>
</gene>
<evidence type="ECO:0000313" key="2">
    <source>
        <dbReference type="Proteomes" id="UP000003711"/>
    </source>
</evidence>
<accession>E2NHD4</accession>
<comment type="caution">
    <text evidence="1">The sequence shown here is derived from an EMBL/GenBank/DDBJ whole genome shotgun (WGS) entry which is preliminary data.</text>
</comment>
<dbReference type="Proteomes" id="UP000003711">
    <property type="component" value="Unassembled WGS sequence"/>
</dbReference>
<protein>
    <submittedName>
        <fullName evidence="1">Uncharacterized protein</fullName>
    </submittedName>
</protein>
<name>E2NHD4_9BACE</name>
<organism evidence="1 2">
    <name type="scientific">Bacteroides cellulosilyticus DSM 14838</name>
    <dbReference type="NCBI Taxonomy" id="537012"/>
    <lineage>
        <taxon>Bacteria</taxon>
        <taxon>Pseudomonadati</taxon>
        <taxon>Bacteroidota</taxon>
        <taxon>Bacteroidia</taxon>
        <taxon>Bacteroidales</taxon>
        <taxon>Bacteroidaceae</taxon>
        <taxon>Bacteroides</taxon>
    </lineage>
</organism>